<evidence type="ECO:0000313" key="11">
    <source>
        <dbReference type="Proteomes" id="UP000631694"/>
    </source>
</evidence>
<dbReference type="InterPro" id="IPR051322">
    <property type="entry name" value="AA_ABC_Transporter_Permease"/>
</dbReference>
<evidence type="ECO:0000256" key="7">
    <source>
        <dbReference type="ARBA" id="ARBA00023136"/>
    </source>
</evidence>
<dbReference type="Proteomes" id="UP000631694">
    <property type="component" value="Unassembled WGS sequence"/>
</dbReference>
<evidence type="ECO:0000256" key="5">
    <source>
        <dbReference type="ARBA" id="ARBA00022692"/>
    </source>
</evidence>
<dbReference type="InterPro" id="IPR000515">
    <property type="entry name" value="MetI-like"/>
</dbReference>
<evidence type="ECO:0000256" key="6">
    <source>
        <dbReference type="ARBA" id="ARBA00022989"/>
    </source>
</evidence>
<keyword evidence="3 8" id="KW-0813">Transport</keyword>
<evidence type="ECO:0000259" key="9">
    <source>
        <dbReference type="PROSITE" id="PS50928"/>
    </source>
</evidence>
<evidence type="ECO:0000256" key="1">
    <source>
        <dbReference type="ARBA" id="ARBA00004651"/>
    </source>
</evidence>
<feature type="domain" description="ABC transmembrane type-1" evidence="9">
    <location>
        <begin position="13"/>
        <end position="205"/>
    </location>
</feature>
<accession>A0A931I3S9</accession>
<keyword evidence="6 8" id="KW-1133">Transmembrane helix</keyword>
<feature type="transmembrane region" description="Helical" evidence="8">
    <location>
        <begin position="82"/>
        <end position="105"/>
    </location>
</feature>
<keyword evidence="5 8" id="KW-0812">Transmembrane</keyword>
<keyword evidence="4" id="KW-1003">Cell membrane</keyword>
<dbReference type="Pfam" id="PF00528">
    <property type="entry name" value="BPD_transp_1"/>
    <property type="match status" value="1"/>
</dbReference>
<evidence type="ECO:0000256" key="4">
    <source>
        <dbReference type="ARBA" id="ARBA00022475"/>
    </source>
</evidence>
<keyword evidence="11" id="KW-1185">Reference proteome</keyword>
<evidence type="ECO:0000256" key="2">
    <source>
        <dbReference type="ARBA" id="ARBA00007069"/>
    </source>
</evidence>
<feature type="transmembrane region" description="Helical" evidence="8">
    <location>
        <begin position="142"/>
        <end position="167"/>
    </location>
</feature>
<organism evidence="10 11">
    <name type="scientific">Methylobrevis albus</name>
    <dbReference type="NCBI Taxonomy" id="2793297"/>
    <lineage>
        <taxon>Bacteria</taxon>
        <taxon>Pseudomonadati</taxon>
        <taxon>Pseudomonadota</taxon>
        <taxon>Alphaproteobacteria</taxon>
        <taxon>Hyphomicrobiales</taxon>
        <taxon>Pleomorphomonadaceae</taxon>
        <taxon>Methylobrevis</taxon>
    </lineage>
</organism>
<feature type="transmembrane region" description="Helical" evidence="8">
    <location>
        <begin position="20"/>
        <end position="42"/>
    </location>
</feature>
<evidence type="ECO:0000256" key="8">
    <source>
        <dbReference type="RuleBase" id="RU363032"/>
    </source>
</evidence>
<dbReference type="SUPFAM" id="SSF161098">
    <property type="entry name" value="MetI-like"/>
    <property type="match status" value="1"/>
</dbReference>
<protein>
    <submittedName>
        <fullName evidence="10">ABC transporter permease</fullName>
    </submittedName>
</protein>
<evidence type="ECO:0000313" key="10">
    <source>
        <dbReference type="EMBL" id="MBH0238924.1"/>
    </source>
</evidence>
<dbReference type="Gene3D" id="1.10.3720.10">
    <property type="entry name" value="MetI-like"/>
    <property type="match status" value="1"/>
</dbReference>
<dbReference type="GO" id="GO:0048473">
    <property type="term" value="P:D-methionine transmembrane transport"/>
    <property type="evidence" value="ECO:0007669"/>
    <property type="project" value="TreeGrafter"/>
</dbReference>
<dbReference type="PANTHER" id="PTHR30450">
    <property type="entry name" value="ABC TRANSPORTER PERMEASE"/>
    <property type="match status" value="1"/>
</dbReference>
<dbReference type="FunFam" id="1.10.3720.10:FF:000002">
    <property type="entry name" value="D-methionine ABC transporter permease MetI"/>
    <property type="match status" value="1"/>
</dbReference>
<dbReference type="AlphaFoldDB" id="A0A931I3S9"/>
<dbReference type="GO" id="GO:0005886">
    <property type="term" value="C:plasma membrane"/>
    <property type="evidence" value="ECO:0007669"/>
    <property type="project" value="UniProtKB-SubCell"/>
</dbReference>
<dbReference type="PANTHER" id="PTHR30450:SF1">
    <property type="entry name" value="D-METHIONINE TRANSPORT SYSTEM PERMEASE PROTEIN METI-RELATED"/>
    <property type="match status" value="1"/>
</dbReference>
<name>A0A931I3S9_9HYPH</name>
<comment type="subcellular location">
    <subcellularLocation>
        <location evidence="1 8">Cell membrane</location>
        <topology evidence="1 8">Multi-pass membrane protein</topology>
    </subcellularLocation>
</comment>
<keyword evidence="7 8" id="KW-0472">Membrane</keyword>
<proteinExistence type="inferred from homology"/>
<reference evidence="10" key="1">
    <citation type="submission" date="2020-12" db="EMBL/GenBank/DDBJ databases">
        <title>Methylobrevis albus sp. nov., isolated from fresh water lack sediment.</title>
        <authorList>
            <person name="Zou Q."/>
        </authorList>
    </citation>
    <scope>NUCLEOTIDE SEQUENCE</scope>
    <source>
        <strain evidence="10">L22</strain>
    </source>
</reference>
<dbReference type="PROSITE" id="PS50928">
    <property type="entry name" value="ABC_TM1"/>
    <property type="match status" value="1"/>
</dbReference>
<sequence>MSGNLLDLFWIAMWETAVMVGISGAIALAAGLPIGLILVATAPGGIFPAKWINWPLGGLVNAIRSTPFIILLVAMIPLTRLIVGTTIGLWAAIVPLSIAAAPFFARLAEVALREVHPGLIEAARAMGATRAQILRHVLLPEALPGIVGSFTITIVSMINSSAMAGAVGAGGLGDLAMRFGYQRFDDAVMAQVVVVLIAVVTLVQWSGDALVRRLDRR</sequence>
<comment type="caution">
    <text evidence="10">The sequence shown here is derived from an EMBL/GenBank/DDBJ whole genome shotgun (WGS) entry which is preliminary data.</text>
</comment>
<dbReference type="NCBIfam" id="NF008049">
    <property type="entry name" value="PRK10782.1"/>
    <property type="match status" value="1"/>
</dbReference>
<dbReference type="RefSeq" id="WP_197312009.1">
    <property type="nucleotide sequence ID" value="NZ_JADZLT010000052.1"/>
</dbReference>
<dbReference type="CDD" id="cd06261">
    <property type="entry name" value="TM_PBP2"/>
    <property type="match status" value="1"/>
</dbReference>
<comment type="similarity">
    <text evidence="2">Belongs to the binding-protein-dependent transport system permease family. CysTW subfamily.</text>
</comment>
<feature type="transmembrane region" description="Helical" evidence="8">
    <location>
        <begin position="54"/>
        <end position="76"/>
    </location>
</feature>
<dbReference type="EMBL" id="JADZLT010000052">
    <property type="protein sequence ID" value="MBH0238924.1"/>
    <property type="molecule type" value="Genomic_DNA"/>
</dbReference>
<dbReference type="InterPro" id="IPR035906">
    <property type="entry name" value="MetI-like_sf"/>
</dbReference>
<evidence type="ECO:0000256" key="3">
    <source>
        <dbReference type="ARBA" id="ARBA00022448"/>
    </source>
</evidence>
<gene>
    <name evidence="10" type="ORF">I5731_13915</name>
</gene>
<feature type="transmembrane region" description="Helical" evidence="8">
    <location>
        <begin position="187"/>
        <end position="207"/>
    </location>
</feature>